<organism evidence="3 4">
    <name type="scientific">Bacteroides caccae</name>
    <dbReference type="NCBI Taxonomy" id="47678"/>
    <lineage>
        <taxon>Bacteria</taxon>
        <taxon>Pseudomonadati</taxon>
        <taxon>Bacteroidota</taxon>
        <taxon>Bacteroidia</taxon>
        <taxon>Bacteroidales</taxon>
        <taxon>Bacteroidaceae</taxon>
        <taxon>Bacteroides</taxon>
    </lineage>
</organism>
<evidence type="ECO:0000313" key="4">
    <source>
        <dbReference type="Proteomes" id="UP000095725"/>
    </source>
</evidence>
<feature type="region of interest" description="Disordered" evidence="1">
    <location>
        <begin position="351"/>
        <end position="375"/>
    </location>
</feature>
<dbReference type="Proteomes" id="UP000095725">
    <property type="component" value="Unassembled WGS sequence"/>
</dbReference>
<feature type="compositionally biased region" description="Basic residues" evidence="1">
    <location>
        <begin position="360"/>
        <end position="375"/>
    </location>
</feature>
<evidence type="ECO:0000313" key="3">
    <source>
        <dbReference type="EMBL" id="CUQ42784.1"/>
    </source>
</evidence>
<sequence>METPEGKVGITECMRSFEPYLAMNRRTEKPVIHLSLNPHPDDVLSDEQLEAIGREYMDKLGYGDQPYIIFRHDDNARPHIHIVSLRIDEQGRKLRDYKEWERSTDICRELERKYGLLQSRGEEHRIFRPMTAVDYTKGDLKHQIAGVVKPAVQNYRFQSFKEFRALLGLFNVTVEEVHKVVDGKRCDGLVYAATDGKGKRTGVGIKSSNIDKSVGYRALQKRFSQSRTWMKKHPLPEKTRENIRTALRRDTREGFLHELAGKGIVPVLWENGAGVIYGVTYIDHNIRAVFKGSALGKEFSASVINRKYGTLPSVPDKPTPGQEPPVNTDTRETGLAEGLLDIFSMESCPYPAEDIPRNIYGKKKKRKGRKGPRIN</sequence>
<evidence type="ECO:0000256" key="1">
    <source>
        <dbReference type="SAM" id="MobiDB-lite"/>
    </source>
</evidence>
<protein>
    <submittedName>
        <fullName evidence="3">Relaxase/Mobilisation nuclease domain</fullName>
    </submittedName>
</protein>
<dbReference type="RefSeq" id="WP_005805258.1">
    <property type="nucleotide sequence ID" value="NZ_CP134819.1"/>
</dbReference>
<feature type="region of interest" description="Disordered" evidence="1">
    <location>
        <begin position="310"/>
        <end position="331"/>
    </location>
</feature>
<name>A0A174W6F4_9BACE</name>
<evidence type="ECO:0000259" key="2">
    <source>
        <dbReference type="Pfam" id="PF03432"/>
    </source>
</evidence>
<dbReference type="Pfam" id="PF03432">
    <property type="entry name" value="Relaxase"/>
    <property type="match status" value="1"/>
</dbReference>
<proteinExistence type="predicted"/>
<dbReference type="AlphaFoldDB" id="A0A174W6F4"/>
<reference evidence="3 4" key="1">
    <citation type="submission" date="2015-09" db="EMBL/GenBank/DDBJ databases">
        <authorList>
            <consortium name="Pathogen Informatics"/>
        </authorList>
    </citation>
    <scope>NUCLEOTIDE SEQUENCE [LARGE SCALE GENOMIC DNA]</scope>
    <source>
        <strain evidence="3 4">2789STDY5834946</strain>
    </source>
</reference>
<dbReference type="EMBL" id="CZBL01000014">
    <property type="protein sequence ID" value="CUQ42784.1"/>
    <property type="molecule type" value="Genomic_DNA"/>
</dbReference>
<accession>A0A174W6F4</accession>
<feature type="domain" description="MobA/VirD2-like nuclease" evidence="2">
    <location>
        <begin position="12"/>
        <end position="116"/>
    </location>
</feature>
<gene>
    <name evidence="3" type="ORF">ERS852558_03250</name>
</gene>
<dbReference type="InterPro" id="IPR005094">
    <property type="entry name" value="Endonuclease_MobA/VirD2"/>
</dbReference>
<dbReference type="NCBIfam" id="NF041325">
    <property type="entry name" value="Bacteroid_MobB"/>
    <property type="match status" value="1"/>
</dbReference>